<dbReference type="GO" id="GO:0006071">
    <property type="term" value="P:glycerol metabolic process"/>
    <property type="evidence" value="ECO:0007669"/>
    <property type="project" value="UniProtKB-KW"/>
</dbReference>
<dbReference type="AlphaFoldDB" id="A0A5C4VL61"/>
<evidence type="ECO:0000313" key="15">
    <source>
        <dbReference type="EMBL" id="TNM36491.1"/>
    </source>
</evidence>
<dbReference type="EC" id="2.3.1.20" evidence="4 11"/>
<sequence>MSIFPADSSGRTERARAAQEVHMRQLSGVDASFLHMEDSRMTGHVGGLIILDPSTAERPVDLETMKEYVAARIPALPPLRWRLAEVPLGIDLPYWYDDHDVDLDFHVRSLALPAPGNQQQLIEQVSRIHARPLDRAHPLWELYVIEGLEGGKVAIYTKLHHAAIDGKAGRMILSTLLSPDPSCPAPQPPAEMPASETRPSEMEMLTRGWMGLLGHPGKSVELMLKGAAEWQKSMQHFGYAALGEARTKMLDNPPVPAPRLSFNKSMTARRNWAYGTVPLSDVKKIKESLGCTINDVVMAICAGALRQWLLDHDELPEAPLRAMVPVSIRTAEQADTAGNQVSAMIAELPTHLTDPLARVEAVHASMSRAKEDFAALPAALLQEFAQFAAPAAAELVARTAASLRLADTVALPFNLVISNVPGPREPLYYAGALMEANYPVSMISDGMGLNITVQSYRDNMDFGLISCPELIPDLERIIDYIVAEAAALAAV</sequence>
<comment type="catalytic activity">
    <reaction evidence="10 11">
        <text>an acyl-CoA + a 1,2-diacyl-sn-glycerol = a triacyl-sn-glycerol + CoA</text>
        <dbReference type="Rhea" id="RHEA:10868"/>
        <dbReference type="ChEBI" id="CHEBI:17815"/>
        <dbReference type="ChEBI" id="CHEBI:57287"/>
        <dbReference type="ChEBI" id="CHEBI:58342"/>
        <dbReference type="ChEBI" id="CHEBI:64615"/>
        <dbReference type="EC" id="2.3.1.20"/>
    </reaction>
</comment>
<keyword evidence="8 11" id="KW-0443">Lipid metabolism</keyword>
<dbReference type="InterPro" id="IPR009721">
    <property type="entry name" value="O-acyltransferase_WSD1_C"/>
</dbReference>
<dbReference type="UniPathway" id="UPA00282"/>
<evidence type="ECO:0000256" key="9">
    <source>
        <dbReference type="ARBA" id="ARBA00023315"/>
    </source>
</evidence>
<keyword evidence="16" id="KW-1185">Reference proteome</keyword>
<evidence type="ECO:0000256" key="2">
    <source>
        <dbReference type="ARBA" id="ARBA00005189"/>
    </source>
</evidence>
<dbReference type="Pfam" id="PF03007">
    <property type="entry name" value="WS_DGAT_cat"/>
    <property type="match status" value="1"/>
</dbReference>
<dbReference type="Pfam" id="PF06974">
    <property type="entry name" value="WS_DGAT_C"/>
    <property type="match status" value="1"/>
</dbReference>
<keyword evidence="9 11" id="KW-0012">Acyltransferase</keyword>
<gene>
    <name evidence="15" type="ORF">FHP29_20365</name>
</gene>
<evidence type="ECO:0000259" key="13">
    <source>
        <dbReference type="Pfam" id="PF03007"/>
    </source>
</evidence>
<keyword evidence="7 11" id="KW-0319">Glycerol metabolism</keyword>
<dbReference type="GO" id="GO:0004144">
    <property type="term" value="F:diacylglycerol O-acyltransferase activity"/>
    <property type="evidence" value="ECO:0007669"/>
    <property type="project" value="UniProtKB-EC"/>
</dbReference>
<feature type="compositionally biased region" description="Pro residues" evidence="12">
    <location>
        <begin position="181"/>
        <end position="191"/>
    </location>
</feature>
<comment type="similarity">
    <text evidence="3 11">Belongs to the long-chain O-acyltransferase family.</text>
</comment>
<dbReference type="SUPFAM" id="SSF52777">
    <property type="entry name" value="CoA-dependent acyltransferases"/>
    <property type="match status" value="1"/>
</dbReference>
<dbReference type="GO" id="GO:0071731">
    <property type="term" value="P:response to nitric oxide"/>
    <property type="evidence" value="ECO:0007669"/>
    <property type="project" value="TreeGrafter"/>
</dbReference>
<evidence type="ECO:0000256" key="11">
    <source>
        <dbReference type="RuleBase" id="RU361241"/>
    </source>
</evidence>
<keyword evidence="5 11" id="KW-0444">Lipid biosynthesis</keyword>
<dbReference type="PANTHER" id="PTHR31650:SF1">
    <property type="entry name" value="WAX ESTER SYNTHASE_DIACYLGLYCEROL ACYLTRANSFERASE 4-RELATED"/>
    <property type="match status" value="1"/>
</dbReference>
<dbReference type="InterPro" id="IPR045034">
    <property type="entry name" value="O-acyltransferase_WSD1-like"/>
</dbReference>
<evidence type="ECO:0000256" key="3">
    <source>
        <dbReference type="ARBA" id="ARBA00009587"/>
    </source>
</evidence>
<dbReference type="InterPro" id="IPR014292">
    <property type="entry name" value="Acyl_transf_WS/DGAT"/>
</dbReference>
<evidence type="ECO:0000256" key="4">
    <source>
        <dbReference type="ARBA" id="ARBA00013244"/>
    </source>
</evidence>
<evidence type="ECO:0000256" key="8">
    <source>
        <dbReference type="ARBA" id="ARBA00023098"/>
    </source>
</evidence>
<keyword evidence="6 11" id="KW-0808">Transferase</keyword>
<evidence type="ECO:0000313" key="16">
    <source>
        <dbReference type="Proteomes" id="UP000313231"/>
    </source>
</evidence>
<evidence type="ECO:0000256" key="10">
    <source>
        <dbReference type="ARBA" id="ARBA00048109"/>
    </source>
</evidence>
<comment type="pathway">
    <text evidence="2">Lipid metabolism.</text>
</comment>
<dbReference type="NCBIfam" id="TIGR02946">
    <property type="entry name" value="acyl_WS_DGAT"/>
    <property type="match status" value="1"/>
</dbReference>
<reference evidence="15 16" key="1">
    <citation type="journal article" date="2016" name="Int. J. Syst. Evol. Microbiol.">
        <title>Nocardioides albidus sp. nov., an actinobacterium isolated from garden soil.</title>
        <authorList>
            <person name="Singh H."/>
            <person name="Du J."/>
            <person name="Trinh H."/>
            <person name="Won K."/>
            <person name="Yang J.E."/>
            <person name="Yin C."/>
            <person name="Kook M."/>
            <person name="Yi T.H."/>
        </authorList>
    </citation>
    <scope>NUCLEOTIDE SEQUENCE [LARGE SCALE GENOMIC DNA]</scope>
    <source>
        <strain evidence="15 16">CCTCC AB 2015297</strain>
    </source>
</reference>
<dbReference type="GO" id="GO:0051701">
    <property type="term" value="P:biological process involved in interaction with host"/>
    <property type="evidence" value="ECO:0007669"/>
    <property type="project" value="TreeGrafter"/>
</dbReference>
<evidence type="ECO:0000259" key="14">
    <source>
        <dbReference type="Pfam" id="PF06974"/>
    </source>
</evidence>
<comment type="pathway">
    <text evidence="1 11">Glycerolipid metabolism; triacylglycerol biosynthesis.</text>
</comment>
<dbReference type="Proteomes" id="UP000313231">
    <property type="component" value="Unassembled WGS sequence"/>
</dbReference>
<feature type="domain" description="O-acyltransferase WSD1 C-terminal" evidence="14">
    <location>
        <begin position="338"/>
        <end position="484"/>
    </location>
</feature>
<dbReference type="Gene3D" id="3.30.559.10">
    <property type="entry name" value="Chloramphenicol acetyltransferase-like domain"/>
    <property type="match status" value="1"/>
</dbReference>
<feature type="domain" description="O-acyltransferase WSD1-like N-terminal" evidence="13">
    <location>
        <begin position="26"/>
        <end position="297"/>
    </location>
</feature>
<evidence type="ECO:0000256" key="1">
    <source>
        <dbReference type="ARBA" id="ARBA00004771"/>
    </source>
</evidence>
<evidence type="ECO:0000256" key="7">
    <source>
        <dbReference type="ARBA" id="ARBA00022798"/>
    </source>
</evidence>
<accession>A0A5C4VL61</accession>
<dbReference type="EMBL" id="VDMP01000027">
    <property type="protein sequence ID" value="TNM36491.1"/>
    <property type="molecule type" value="Genomic_DNA"/>
</dbReference>
<evidence type="ECO:0000256" key="6">
    <source>
        <dbReference type="ARBA" id="ARBA00022679"/>
    </source>
</evidence>
<name>A0A5C4VL61_9ACTN</name>
<proteinExistence type="inferred from homology"/>
<protein>
    <recommendedName>
        <fullName evidence="4 11">Diacylglycerol O-acyltransferase</fullName>
        <ecNumber evidence="4 11">2.3.1.20</ecNumber>
    </recommendedName>
</protein>
<comment type="caution">
    <text evidence="15">The sequence shown here is derived from an EMBL/GenBank/DDBJ whole genome shotgun (WGS) entry which is preliminary data.</text>
</comment>
<evidence type="ECO:0000256" key="12">
    <source>
        <dbReference type="SAM" id="MobiDB-lite"/>
    </source>
</evidence>
<organism evidence="15 16">
    <name type="scientific">Nocardioides albidus</name>
    <dbReference type="NCBI Taxonomy" id="1517589"/>
    <lineage>
        <taxon>Bacteria</taxon>
        <taxon>Bacillati</taxon>
        <taxon>Actinomycetota</taxon>
        <taxon>Actinomycetes</taxon>
        <taxon>Propionibacteriales</taxon>
        <taxon>Nocardioidaceae</taxon>
        <taxon>Nocardioides</taxon>
    </lineage>
</organism>
<feature type="region of interest" description="Disordered" evidence="12">
    <location>
        <begin position="179"/>
        <end position="199"/>
    </location>
</feature>
<dbReference type="GO" id="GO:0001666">
    <property type="term" value="P:response to hypoxia"/>
    <property type="evidence" value="ECO:0007669"/>
    <property type="project" value="TreeGrafter"/>
</dbReference>
<dbReference type="PANTHER" id="PTHR31650">
    <property type="entry name" value="O-ACYLTRANSFERASE (WSD1-LIKE) FAMILY PROTEIN"/>
    <property type="match status" value="1"/>
</dbReference>
<dbReference type="InterPro" id="IPR004255">
    <property type="entry name" value="O-acyltransferase_WSD1_N"/>
</dbReference>
<evidence type="ECO:0000256" key="5">
    <source>
        <dbReference type="ARBA" id="ARBA00022516"/>
    </source>
</evidence>
<dbReference type="InterPro" id="IPR023213">
    <property type="entry name" value="CAT-like_dom_sf"/>
</dbReference>
<dbReference type="GO" id="GO:0005886">
    <property type="term" value="C:plasma membrane"/>
    <property type="evidence" value="ECO:0007669"/>
    <property type="project" value="TreeGrafter"/>
</dbReference>
<dbReference type="GO" id="GO:0019432">
    <property type="term" value="P:triglyceride biosynthetic process"/>
    <property type="evidence" value="ECO:0007669"/>
    <property type="project" value="UniProtKB-UniPathway"/>
</dbReference>